<feature type="compositionally biased region" description="Basic residues" evidence="1">
    <location>
        <begin position="109"/>
        <end position="119"/>
    </location>
</feature>
<dbReference type="PROSITE" id="PS50108">
    <property type="entry name" value="CRIB"/>
    <property type="match status" value="1"/>
</dbReference>
<dbReference type="AlphaFoldDB" id="A0A0K9PNI0"/>
<feature type="region of interest" description="Disordered" evidence="1">
    <location>
        <begin position="96"/>
        <end position="134"/>
    </location>
</feature>
<dbReference type="OMA" id="WRDIRIR"/>
<evidence type="ECO:0000313" key="3">
    <source>
        <dbReference type="EMBL" id="KMZ70536.1"/>
    </source>
</evidence>
<dbReference type="Gene3D" id="3.90.810.10">
    <property type="entry name" value="CRIB domain"/>
    <property type="match status" value="1"/>
</dbReference>
<dbReference type="OrthoDB" id="4206278at2759"/>
<reference evidence="4" key="1">
    <citation type="journal article" date="2016" name="Nature">
        <title>The genome of the seagrass Zostera marina reveals angiosperm adaptation to the sea.</title>
        <authorList>
            <person name="Olsen J.L."/>
            <person name="Rouze P."/>
            <person name="Verhelst B."/>
            <person name="Lin Y.-C."/>
            <person name="Bayer T."/>
            <person name="Collen J."/>
            <person name="Dattolo E."/>
            <person name="De Paoli E."/>
            <person name="Dittami S."/>
            <person name="Maumus F."/>
            <person name="Michel G."/>
            <person name="Kersting A."/>
            <person name="Lauritano C."/>
            <person name="Lohaus R."/>
            <person name="Toepel M."/>
            <person name="Tonon T."/>
            <person name="Vanneste K."/>
            <person name="Amirebrahimi M."/>
            <person name="Brakel J."/>
            <person name="Bostroem C."/>
            <person name="Chovatia M."/>
            <person name="Grimwood J."/>
            <person name="Jenkins J.W."/>
            <person name="Jueterbock A."/>
            <person name="Mraz A."/>
            <person name="Stam W.T."/>
            <person name="Tice H."/>
            <person name="Bornberg-Bauer E."/>
            <person name="Green P.J."/>
            <person name="Pearson G.A."/>
            <person name="Procaccini G."/>
            <person name="Duarte C.M."/>
            <person name="Schmutz J."/>
            <person name="Reusch T.B.H."/>
            <person name="Van de Peer Y."/>
        </authorList>
    </citation>
    <scope>NUCLEOTIDE SEQUENCE [LARGE SCALE GENOMIC DNA]</scope>
    <source>
        <strain evidence="4">cv. Finnish</strain>
    </source>
</reference>
<dbReference type="InterPro" id="IPR000095">
    <property type="entry name" value="CRIB_dom"/>
</dbReference>
<dbReference type="Pfam" id="PF00786">
    <property type="entry name" value="PBD"/>
    <property type="match status" value="1"/>
</dbReference>
<gene>
    <name evidence="3" type="ORF">ZOSMA_19G01240</name>
</gene>
<dbReference type="InterPro" id="IPR036936">
    <property type="entry name" value="CRIB_dom_sf"/>
</dbReference>
<accession>A0A0K9PNI0</accession>
<sequence length="134" mass="14775">MTRAKGILKGIKCITNLFARKEPEMEIGQPTDVRHVAHIGWDGGSSNPPSWMEDLKPQKGAVKSCSVRNYGKSRNVSWVSAKDPSTDTIELASSVVEGSSKKENIVPSKTKKARTKKQKINSSSEHSRRPKLTD</sequence>
<proteinExistence type="predicted"/>
<dbReference type="EMBL" id="LFYR01000728">
    <property type="protein sequence ID" value="KMZ70536.1"/>
    <property type="molecule type" value="Genomic_DNA"/>
</dbReference>
<feature type="region of interest" description="Disordered" evidence="1">
    <location>
        <begin position="40"/>
        <end position="59"/>
    </location>
</feature>
<dbReference type="Proteomes" id="UP000036987">
    <property type="component" value="Unassembled WGS sequence"/>
</dbReference>
<protein>
    <recommendedName>
        <fullName evidence="2">CRIB domain-containing protein</fullName>
    </recommendedName>
</protein>
<feature type="domain" description="CRIB" evidence="2">
    <location>
        <begin position="27"/>
        <end position="40"/>
    </location>
</feature>
<comment type="caution">
    <text evidence="3">The sequence shown here is derived from an EMBL/GenBank/DDBJ whole genome shotgun (WGS) entry which is preliminary data.</text>
</comment>
<dbReference type="SMART" id="SM00285">
    <property type="entry name" value="PBD"/>
    <property type="match status" value="1"/>
</dbReference>
<evidence type="ECO:0000256" key="1">
    <source>
        <dbReference type="SAM" id="MobiDB-lite"/>
    </source>
</evidence>
<dbReference type="CDD" id="cd00132">
    <property type="entry name" value="CRIB"/>
    <property type="match status" value="1"/>
</dbReference>
<dbReference type="PANTHER" id="PTHR46325">
    <property type="entry name" value="CRIB DOMAIN-CONTAINING PROTEIN RIC8"/>
    <property type="match status" value="1"/>
</dbReference>
<dbReference type="PANTHER" id="PTHR46325:SF20">
    <property type="entry name" value="CRIB DOMAIN-CONTAINING PROTEIN RIC10"/>
    <property type="match status" value="1"/>
</dbReference>
<evidence type="ECO:0000313" key="4">
    <source>
        <dbReference type="Proteomes" id="UP000036987"/>
    </source>
</evidence>
<feature type="compositionally biased region" description="Basic and acidic residues" evidence="1">
    <location>
        <begin position="125"/>
        <end position="134"/>
    </location>
</feature>
<evidence type="ECO:0000259" key="2">
    <source>
        <dbReference type="PROSITE" id="PS50108"/>
    </source>
</evidence>
<keyword evidence="4" id="KW-1185">Reference proteome</keyword>
<name>A0A0K9PNI0_ZOSMR</name>
<organism evidence="3 4">
    <name type="scientific">Zostera marina</name>
    <name type="common">Eelgrass</name>
    <dbReference type="NCBI Taxonomy" id="29655"/>
    <lineage>
        <taxon>Eukaryota</taxon>
        <taxon>Viridiplantae</taxon>
        <taxon>Streptophyta</taxon>
        <taxon>Embryophyta</taxon>
        <taxon>Tracheophyta</taxon>
        <taxon>Spermatophyta</taxon>
        <taxon>Magnoliopsida</taxon>
        <taxon>Liliopsida</taxon>
        <taxon>Zosteraceae</taxon>
        <taxon>Zostera</taxon>
    </lineage>
</organism>